<evidence type="ECO:0000256" key="3">
    <source>
        <dbReference type="ARBA" id="ARBA00006883"/>
    </source>
</evidence>
<accession>A0A0R1F0C8</accession>
<dbReference type="eggNOG" id="COG1493">
    <property type="taxonomic scope" value="Bacteria"/>
</dbReference>
<dbReference type="Gene3D" id="3.40.50.300">
    <property type="entry name" value="P-loop containing nucleotide triphosphate hydrolases"/>
    <property type="match status" value="1"/>
</dbReference>
<feature type="region of interest" description="Important for the catalytic mechanism of both phosphorylation and dephosphorylation" evidence="16">
    <location>
        <begin position="206"/>
        <end position="215"/>
    </location>
</feature>
<comment type="caution">
    <text evidence="19">The sequence shown here is derived from an EMBL/GenBank/DDBJ whole genome shotgun (WGS) entry which is preliminary data.</text>
</comment>
<dbReference type="FunFam" id="3.40.50.300:FF:000174">
    <property type="entry name" value="HPr kinase/phosphorylase"/>
    <property type="match status" value="1"/>
</dbReference>
<feature type="active site" evidence="16">
    <location>
        <position position="143"/>
    </location>
</feature>
<protein>
    <recommendedName>
        <fullName evidence="4 16">HPr kinase/phosphorylase</fullName>
        <shortName evidence="16">HPrK/P</shortName>
        <ecNumber evidence="16">2.7.11.-</ecNumber>
        <ecNumber evidence="16">2.7.4.-</ecNumber>
    </recommendedName>
    <alternativeName>
        <fullName evidence="14 16">HPr(Ser) kinase/phosphorylase</fullName>
    </alternativeName>
</protein>
<dbReference type="GO" id="GO:0004674">
    <property type="term" value="F:protein serine/threonine kinase activity"/>
    <property type="evidence" value="ECO:0007669"/>
    <property type="project" value="UniProtKB-KW"/>
</dbReference>
<comment type="catalytic activity">
    <reaction evidence="15 16">
        <text>[HPr protein]-O-phospho-L-serine + phosphate + H(+) = [HPr protein]-L-serine + diphosphate</text>
        <dbReference type="Rhea" id="RHEA:46604"/>
        <dbReference type="Rhea" id="RHEA-COMP:11602"/>
        <dbReference type="Rhea" id="RHEA-COMP:11603"/>
        <dbReference type="ChEBI" id="CHEBI:15378"/>
        <dbReference type="ChEBI" id="CHEBI:29999"/>
        <dbReference type="ChEBI" id="CHEBI:33019"/>
        <dbReference type="ChEBI" id="CHEBI:43474"/>
        <dbReference type="ChEBI" id="CHEBI:83421"/>
    </reaction>
</comment>
<comment type="subunit">
    <text evidence="16">Homohexamer.</text>
</comment>
<dbReference type="InterPro" id="IPR003755">
    <property type="entry name" value="HPr(Ser)_kin/Pase"/>
</dbReference>
<evidence type="ECO:0000259" key="17">
    <source>
        <dbReference type="Pfam" id="PF02603"/>
    </source>
</evidence>
<dbReference type="GO" id="GO:0004712">
    <property type="term" value="F:protein serine/threonine/tyrosine kinase activity"/>
    <property type="evidence" value="ECO:0007669"/>
    <property type="project" value="UniProtKB-UniRule"/>
</dbReference>
<name>A0A0R1F0C8_LACZE</name>
<evidence type="ECO:0000256" key="14">
    <source>
        <dbReference type="ARBA" id="ARBA00033012"/>
    </source>
</evidence>
<reference evidence="19 20" key="1">
    <citation type="journal article" date="2015" name="Genome Announc.">
        <title>Expanding the biotechnology potential of lactobacilli through comparative genomics of 213 strains and associated genera.</title>
        <authorList>
            <person name="Sun Z."/>
            <person name="Harris H.M."/>
            <person name="McCann A."/>
            <person name="Guo C."/>
            <person name="Argimon S."/>
            <person name="Zhang W."/>
            <person name="Yang X."/>
            <person name="Jeffery I.B."/>
            <person name="Cooney J.C."/>
            <person name="Kagawa T.F."/>
            <person name="Liu W."/>
            <person name="Song Y."/>
            <person name="Salvetti E."/>
            <person name="Wrobel A."/>
            <person name="Rasinkangas P."/>
            <person name="Parkhill J."/>
            <person name="Rea M.C."/>
            <person name="O'Sullivan O."/>
            <person name="Ritari J."/>
            <person name="Douillard F.P."/>
            <person name="Paul Ross R."/>
            <person name="Yang R."/>
            <person name="Briner A.E."/>
            <person name="Felis G.E."/>
            <person name="de Vos W.M."/>
            <person name="Barrangou R."/>
            <person name="Klaenhammer T.R."/>
            <person name="Caufield P.W."/>
            <person name="Cui Y."/>
            <person name="Zhang H."/>
            <person name="O'Toole P.W."/>
        </authorList>
    </citation>
    <scope>NUCLEOTIDE SEQUENCE [LARGE SCALE GENOMIC DNA]</scope>
    <source>
        <strain evidence="19 20">DSM 20178</strain>
    </source>
</reference>
<dbReference type="EC" id="2.7.4.-" evidence="16"/>
<dbReference type="GO" id="GO:0005524">
    <property type="term" value="F:ATP binding"/>
    <property type="evidence" value="ECO:0007669"/>
    <property type="project" value="UniProtKB-UniRule"/>
</dbReference>
<evidence type="ECO:0000256" key="4">
    <source>
        <dbReference type="ARBA" id="ARBA00018922"/>
    </source>
</evidence>
<keyword evidence="5 16" id="KW-0723">Serine/threonine-protein kinase</keyword>
<dbReference type="Pfam" id="PF07475">
    <property type="entry name" value="Hpr_kinase_C"/>
    <property type="match status" value="1"/>
</dbReference>
<evidence type="ECO:0000256" key="7">
    <source>
        <dbReference type="ARBA" id="ARBA00022723"/>
    </source>
</evidence>
<feature type="binding site" evidence="16">
    <location>
        <position position="207"/>
    </location>
    <ligand>
        <name>Mg(2+)</name>
        <dbReference type="ChEBI" id="CHEBI:18420"/>
    </ligand>
</feature>
<comment type="miscellaneous">
    <text evidence="16">Both phosphorylation and phosphorolysis are carried out by the same active site and suggest a common mechanism for both reactions.</text>
</comment>
<dbReference type="PATRIC" id="fig|1423816.3.peg.2142"/>
<feature type="active site" evidence="16">
    <location>
        <position position="248"/>
    </location>
</feature>
<evidence type="ECO:0000256" key="11">
    <source>
        <dbReference type="ARBA" id="ARBA00022842"/>
    </source>
</evidence>
<feature type="binding site" evidence="16">
    <location>
        <begin position="158"/>
        <end position="165"/>
    </location>
    <ligand>
        <name>ATP</name>
        <dbReference type="ChEBI" id="CHEBI:30616"/>
    </ligand>
</feature>
<comment type="domain">
    <text evidence="16">The Walker A ATP-binding motif also binds Pi and PPi.</text>
</comment>
<proteinExistence type="inferred from homology"/>
<keyword evidence="7 16" id="KW-0479">Metal-binding</keyword>
<keyword evidence="6 16" id="KW-0808">Transferase</keyword>
<evidence type="ECO:0000313" key="20">
    <source>
        <dbReference type="Proteomes" id="UP000051984"/>
    </source>
</evidence>
<keyword evidence="10 16" id="KW-0067">ATP-binding</keyword>
<dbReference type="InterPro" id="IPR011126">
    <property type="entry name" value="Hpr_kin/Pase_Hpr_N"/>
</dbReference>
<dbReference type="GO" id="GO:0000287">
    <property type="term" value="F:magnesium ion binding"/>
    <property type="evidence" value="ECO:0007669"/>
    <property type="project" value="UniProtKB-UniRule"/>
</dbReference>
<dbReference type="Pfam" id="PF02603">
    <property type="entry name" value="Hpr_kinase_N"/>
    <property type="match status" value="1"/>
</dbReference>
<dbReference type="NCBIfam" id="TIGR00679">
    <property type="entry name" value="hpr-ser"/>
    <property type="match status" value="1"/>
</dbReference>
<evidence type="ECO:0000256" key="2">
    <source>
        <dbReference type="ARBA" id="ARBA00001946"/>
    </source>
</evidence>
<evidence type="ECO:0000256" key="1">
    <source>
        <dbReference type="ARBA" id="ARBA00001120"/>
    </source>
</evidence>
<evidence type="ECO:0000256" key="8">
    <source>
        <dbReference type="ARBA" id="ARBA00022741"/>
    </source>
</evidence>
<evidence type="ECO:0000256" key="5">
    <source>
        <dbReference type="ARBA" id="ARBA00022527"/>
    </source>
</evidence>
<feature type="active site" description="Proton acceptor; for phosphorylation activity. Proton donor; for dephosphorylation activity" evidence="16">
    <location>
        <position position="182"/>
    </location>
</feature>
<dbReference type="GO" id="GO:0000155">
    <property type="term" value="F:phosphorelay sensor kinase activity"/>
    <property type="evidence" value="ECO:0007669"/>
    <property type="project" value="InterPro"/>
</dbReference>
<evidence type="ECO:0000256" key="15">
    <source>
        <dbReference type="ARBA" id="ARBA00047657"/>
    </source>
</evidence>
<evidence type="ECO:0000259" key="18">
    <source>
        <dbReference type="Pfam" id="PF07475"/>
    </source>
</evidence>
<evidence type="ECO:0000256" key="6">
    <source>
        <dbReference type="ARBA" id="ARBA00022679"/>
    </source>
</evidence>
<dbReference type="InterPro" id="IPR027417">
    <property type="entry name" value="P-loop_NTPase"/>
</dbReference>
<feature type="active site" evidence="16">
    <location>
        <position position="164"/>
    </location>
</feature>
<feature type="domain" description="HPr(Ser) kinase/phosphorylase N-terminal" evidence="17">
    <location>
        <begin position="8"/>
        <end position="132"/>
    </location>
</feature>
<dbReference type="EMBL" id="AZCT01000003">
    <property type="protein sequence ID" value="KRK12913.1"/>
    <property type="molecule type" value="Genomic_DNA"/>
</dbReference>
<feature type="region of interest" description="Important for the catalytic mechanism of dephosphorylation" evidence="16">
    <location>
        <begin position="269"/>
        <end position="274"/>
    </location>
</feature>
<sequence length="322" mass="35697">MDFMADSVTVRQLVKATKLEVYSGEEYLDSRQVVLSDISRPGLELTGYFNYYPHERIQLFGRTEISFARNMSSEERLLILKRMATEDTPAFLVSRGLQPPAEMITAATAAHIPVLGSRLPTTRLSSLITEYLDGQLAERRSMHGVLVDIYGLGVLITGDSGVGKSETALELVQRGHRLIADDRVDVYQQDEQTIVGAAPPILSHLLEIRGLGIIDVMNLFGAGAVREDTTISLIVHLENWTPDKTFDRLGSGEQTQLIFDVPVPKITIPVKVGRNLAIIIEVAAMNFRAKSMGYDATKTFEKNLNHLIEHNEASDQSSSEEK</sequence>
<organism evidence="19 20">
    <name type="scientific">Lacticaseibacillus zeae DSM 20178 = KCTC 3804</name>
    <dbReference type="NCBI Taxonomy" id="1423816"/>
    <lineage>
        <taxon>Bacteria</taxon>
        <taxon>Bacillati</taxon>
        <taxon>Bacillota</taxon>
        <taxon>Bacilli</taxon>
        <taxon>Lactobacillales</taxon>
        <taxon>Lactobacillaceae</taxon>
        <taxon>Lacticaseibacillus</taxon>
    </lineage>
</organism>
<dbReference type="GO" id="GO:0006109">
    <property type="term" value="P:regulation of carbohydrate metabolic process"/>
    <property type="evidence" value="ECO:0007669"/>
    <property type="project" value="UniProtKB-UniRule"/>
</dbReference>
<gene>
    <name evidence="16" type="primary">hprK</name>
    <name evidence="19" type="ORF">FD51_GL002065</name>
</gene>
<comment type="catalytic activity">
    <reaction evidence="1 16">
        <text>[HPr protein]-L-serine + ATP = [HPr protein]-O-phospho-L-serine + ADP + H(+)</text>
        <dbReference type="Rhea" id="RHEA:46600"/>
        <dbReference type="Rhea" id="RHEA-COMP:11602"/>
        <dbReference type="Rhea" id="RHEA-COMP:11603"/>
        <dbReference type="ChEBI" id="CHEBI:15378"/>
        <dbReference type="ChEBI" id="CHEBI:29999"/>
        <dbReference type="ChEBI" id="CHEBI:30616"/>
        <dbReference type="ChEBI" id="CHEBI:83421"/>
        <dbReference type="ChEBI" id="CHEBI:456216"/>
    </reaction>
</comment>
<dbReference type="SUPFAM" id="SSF53795">
    <property type="entry name" value="PEP carboxykinase-like"/>
    <property type="match status" value="1"/>
</dbReference>
<comment type="function">
    <text evidence="16">Catalyzes the ATP- as well as the pyrophosphate-dependent phosphorylation of a specific serine residue in HPr, a phosphocarrier protein of the phosphoenolpyruvate-dependent sugar phosphotransferase system (PTS). HprK/P also catalyzes the pyrophosphate-producing, inorganic phosphate-dependent dephosphorylation (phosphorolysis) of seryl-phosphorylated HPr (P-Ser-HPr). The two antagonistic activities of HprK/P are regulated by several intracellular metabolites, which change their concentration in response to the absence or presence of rapidly metabolisable carbon sources (glucose, fructose, etc.) in the growth medium. Therefore, by controlling the phosphorylation state of HPr, HPrK/P is a sensor enzyme that plays a major role in the regulation of carbon metabolism and sugar transport: it mediates carbon catabolite repression (CCR), and regulates PTS-catalyzed carbohydrate uptake and inducer exclusion.</text>
</comment>
<feature type="domain" description="HPr kinase/phosphorylase C-terminal" evidence="18">
    <location>
        <begin position="135"/>
        <end position="303"/>
    </location>
</feature>
<keyword evidence="12 16" id="KW-0511">Multifunctional enzyme</keyword>
<comment type="cofactor">
    <cofactor evidence="2 16">
        <name>Mg(2+)</name>
        <dbReference type="ChEBI" id="CHEBI:18420"/>
    </cofactor>
</comment>
<dbReference type="PANTHER" id="PTHR30305:SF1">
    <property type="entry name" value="HPR KINASE_PHOSPHORYLASE"/>
    <property type="match status" value="1"/>
</dbReference>
<dbReference type="EC" id="2.7.11.-" evidence="16"/>
<evidence type="ECO:0000256" key="10">
    <source>
        <dbReference type="ARBA" id="ARBA00022840"/>
    </source>
</evidence>
<evidence type="ECO:0000256" key="16">
    <source>
        <dbReference type="HAMAP-Rule" id="MF_01249"/>
    </source>
</evidence>
<dbReference type="PANTHER" id="PTHR30305">
    <property type="entry name" value="PROTEIN YJDM-RELATED"/>
    <property type="match status" value="1"/>
</dbReference>
<dbReference type="Gene3D" id="3.40.1390.20">
    <property type="entry name" value="HprK N-terminal domain-like"/>
    <property type="match status" value="1"/>
</dbReference>
<feature type="binding site" evidence="16">
    <location>
        <position position="165"/>
    </location>
    <ligand>
        <name>Mg(2+)</name>
        <dbReference type="ChEBI" id="CHEBI:18420"/>
    </ligand>
</feature>
<keyword evidence="8 16" id="KW-0547">Nucleotide-binding</keyword>
<keyword evidence="9 16" id="KW-0418">Kinase</keyword>
<dbReference type="Proteomes" id="UP000051984">
    <property type="component" value="Unassembled WGS sequence"/>
</dbReference>
<dbReference type="SUPFAM" id="SSF75138">
    <property type="entry name" value="HprK N-terminal domain-like"/>
    <property type="match status" value="1"/>
</dbReference>
<evidence type="ECO:0000256" key="12">
    <source>
        <dbReference type="ARBA" id="ARBA00023268"/>
    </source>
</evidence>
<dbReference type="AlphaFoldDB" id="A0A0R1F0C8"/>
<keyword evidence="13 16" id="KW-0119">Carbohydrate metabolism</keyword>
<dbReference type="InterPro" id="IPR011104">
    <property type="entry name" value="Hpr_kin/Pase_C"/>
</dbReference>
<dbReference type="InterPro" id="IPR028979">
    <property type="entry name" value="Ser_kin/Pase_Hpr-like_N_sf"/>
</dbReference>
<dbReference type="CDD" id="cd01918">
    <property type="entry name" value="HprK_C"/>
    <property type="match status" value="1"/>
</dbReference>
<evidence type="ECO:0000256" key="13">
    <source>
        <dbReference type="ARBA" id="ARBA00023277"/>
    </source>
</evidence>
<keyword evidence="11 16" id="KW-0460">Magnesium</keyword>
<evidence type="ECO:0000256" key="9">
    <source>
        <dbReference type="ARBA" id="ARBA00022777"/>
    </source>
</evidence>
<dbReference type="HAMAP" id="MF_01249">
    <property type="entry name" value="HPr_kinase"/>
    <property type="match status" value="1"/>
</dbReference>
<comment type="similarity">
    <text evidence="3 16">Belongs to the HPrK/P family.</text>
</comment>
<evidence type="ECO:0000313" key="19">
    <source>
        <dbReference type="EMBL" id="KRK12913.1"/>
    </source>
</evidence>